<accession>A0A8H7NRC6</accession>
<reference evidence="1" key="2">
    <citation type="journal article" name="Front. Microbiol.">
        <title>Degradative Capacity of Two Strains of Rhodonia placenta: From Phenotype to Genotype.</title>
        <authorList>
            <person name="Kolle M."/>
            <person name="Horta M.A.C."/>
            <person name="Nowrousian M."/>
            <person name="Ohm R.A."/>
            <person name="Benz J.P."/>
            <person name="Pilgard A."/>
        </authorList>
    </citation>
    <scope>NUCLEOTIDE SEQUENCE</scope>
    <source>
        <strain evidence="1">FPRL280</strain>
    </source>
</reference>
<dbReference type="EMBL" id="JADOXO010001337">
    <property type="protein sequence ID" value="KAF9796434.1"/>
    <property type="molecule type" value="Genomic_DNA"/>
</dbReference>
<protein>
    <submittedName>
        <fullName evidence="1">Uncharacterized protein</fullName>
    </submittedName>
</protein>
<reference evidence="1" key="1">
    <citation type="submission" date="2020-11" db="EMBL/GenBank/DDBJ databases">
        <authorList>
            <person name="Koelle M."/>
            <person name="Horta M.A.C."/>
            <person name="Nowrousian M."/>
            <person name="Ohm R.A."/>
            <person name="Benz P."/>
            <person name="Pilgard A."/>
        </authorList>
    </citation>
    <scope>NUCLEOTIDE SEQUENCE</scope>
    <source>
        <strain evidence="1">FPRL280</strain>
    </source>
</reference>
<sequence>MGDLGQAMHVVRSWFVCSVADAALGASESAQLCKQCLGCAMHCHPI</sequence>
<gene>
    <name evidence="1" type="ORF">IEO21_10998</name>
</gene>
<dbReference type="AlphaFoldDB" id="A0A8H7NRC6"/>
<evidence type="ECO:0000313" key="2">
    <source>
        <dbReference type="Proteomes" id="UP000639403"/>
    </source>
</evidence>
<dbReference type="Proteomes" id="UP000639403">
    <property type="component" value="Unassembled WGS sequence"/>
</dbReference>
<name>A0A8H7NRC6_9APHY</name>
<comment type="caution">
    <text evidence="1">The sequence shown here is derived from an EMBL/GenBank/DDBJ whole genome shotgun (WGS) entry which is preliminary data.</text>
</comment>
<evidence type="ECO:0000313" key="1">
    <source>
        <dbReference type="EMBL" id="KAF9796434.1"/>
    </source>
</evidence>
<proteinExistence type="predicted"/>
<organism evidence="1 2">
    <name type="scientific">Rhodonia placenta</name>
    <dbReference type="NCBI Taxonomy" id="104341"/>
    <lineage>
        <taxon>Eukaryota</taxon>
        <taxon>Fungi</taxon>
        <taxon>Dikarya</taxon>
        <taxon>Basidiomycota</taxon>
        <taxon>Agaricomycotina</taxon>
        <taxon>Agaricomycetes</taxon>
        <taxon>Polyporales</taxon>
        <taxon>Adustoporiaceae</taxon>
        <taxon>Rhodonia</taxon>
    </lineage>
</organism>